<gene>
    <name evidence="2" type="ORF">PoB_000413100</name>
</gene>
<feature type="compositionally biased region" description="Basic and acidic residues" evidence="1">
    <location>
        <begin position="348"/>
        <end position="365"/>
    </location>
</feature>
<evidence type="ECO:0000313" key="2">
    <source>
        <dbReference type="EMBL" id="GFN77625.1"/>
    </source>
</evidence>
<feature type="compositionally biased region" description="Polar residues" evidence="1">
    <location>
        <begin position="1"/>
        <end position="10"/>
    </location>
</feature>
<feature type="region of interest" description="Disordered" evidence="1">
    <location>
        <begin position="1124"/>
        <end position="1186"/>
    </location>
</feature>
<protein>
    <submittedName>
        <fullName evidence="2">Uncharacterized protein</fullName>
    </submittedName>
</protein>
<comment type="caution">
    <text evidence="2">The sequence shown here is derived from an EMBL/GenBank/DDBJ whole genome shotgun (WGS) entry which is preliminary data.</text>
</comment>
<evidence type="ECO:0000256" key="1">
    <source>
        <dbReference type="SAM" id="MobiDB-lite"/>
    </source>
</evidence>
<feature type="compositionally biased region" description="Basic and acidic residues" evidence="1">
    <location>
        <begin position="730"/>
        <end position="761"/>
    </location>
</feature>
<organism evidence="2 3">
    <name type="scientific">Plakobranchus ocellatus</name>
    <dbReference type="NCBI Taxonomy" id="259542"/>
    <lineage>
        <taxon>Eukaryota</taxon>
        <taxon>Metazoa</taxon>
        <taxon>Spiralia</taxon>
        <taxon>Lophotrochozoa</taxon>
        <taxon>Mollusca</taxon>
        <taxon>Gastropoda</taxon>
        <taxon>Heterobranchia</taxon>
        <taxon>Euthyneura</taxon>
        <taxon>Panpulmonata</taxon>
        <taxon>Sacoglossa</taxon>
        <taxon>Placobranchoidea</taxon>
        <taxon>Plakobranchidae</taxon>
        <taxon>Plakobranchus</taxon>
    </lineage>
</organism>
<feature type="region of interest" description="Disordered" evidence="1">
    <location>
        <begin position="675"/>
        <end position="696"/>
    </location>
</feature>
<dbReference type="Proteomes" id="UP000735302">
    <property type="component" value="Unassembled WGS sequence"/>
</dbReference>
<feature type="compositionally biased region" description="Basic and acidic residues" evidence="1">
    <location>
        <begin position="287"/>
        <end position="317"/>
    </location>
</feature>
<feature type="compositionally biased region" description="Basic and acidic residues" evidence="1">
    <location>
        <begin position="1174"/>
        <end position="1186"/>
    </location>
</feature>
<dbReference type="EMBL" id="BLXT01000492">
    <property type="protein sequence ID" value="GFN77625.1"/>
    <property type="molecule type" value="Genomic_DNA"/>
</dbReference>
<keyword evidence="3" id="KW-1185">Reference proteome</keyword>
<feature type="region of interest" description="Disordered" evidence="1">
    <location>
        <begin position="728"/>
        <end position="761"/>
    </location>
</feature>
<accession>A0AAV3Y363</accession>
<evidence type="ECO:0000313" key="3">
    <source>
        <dbReference type="Proteomes" id="UP000735302"/>
    </source>
</evidence>
<feature type="compositionally biased region" description="Acidic residues" evidence="1">
    <location>
        <begin position="263"/>
        <end position="286"/>
    </location>
</feature>
<feature type="region of interest" description="Disordered" evidence="1">
    <location>
        <begin position="258"/>
        <end position="317"/>
    </location>
</feature>
<sequence>MASHKSFNSNHRTKVKNERSREEYKYLPNTNTSLPGLVSSHRQGEGTLCKTCTYAATAQQRTEPTSRIIWPSSVCGLPAKQNAAYAKGPYLKPRTKPSHNYSTRQESVARERDCLYLRKFTRELSFCDAEMGEFFPGTNTPETSRAGRARQDVYTGTSVKNWGTRYVEQGMYPVPRHNMTILPASCLMFQGQRLYQRPASPPSSDIRMYRRAKTTQRQAEQIVEISDYPQRVVRRMYKEKPRVFQEKQRRKKSAVILPKIRYEDEESSDGDEAQEEETFECEENELTDLKEKEKRGRSRDKLFSRKTRLDRNQKVHDAGSNFNVEKIRMQPIPVAQVKDLTGSQSQKPWREVKERRSYKHSRQDAAKTYSPPFPSFVTADKPKEDELKYRMPHLDDNVRTMMNSTPFWGKRNVFALKPPEPLESIRVQRANKLMLGNQEMTFHEEIVSVSTETEGKSMATSVSLHCFSDYPHRKCSQKFNNTELTHHPPVKQHLLNKNVQAITPNTFVRNSSDFCTPFCSEFDDVSFQISNCKVSQAFVDTERLETTETPSASSFSDDAVSGDIEEPSEMAYYDSGLQGGRCAGNSDKDYINDSRDPTESVDKNQEDFLEGKFISTDFRSTQPRCSSPDYAVGSIVSTIDKTTFPKCLERDIPTLDLIKKNKLISQKESINNRRPNNAIRSCEDDIAGPGEVDKSRENKLAQFQREKSTNGDPNYPQKCDARLFQAKTLQGDHRRSSSLTKRNDSVKNNHVEHSQLPTSDERYRANPEMVNTNEQKVIDLQGKSNLISCGENTDLSSGYASSFEMRSLSVHQTEDVNNPHSRQVNNPRVKTWLNSEAYLHHSEEESNCTFQPSTDQTLDIGENTFQSSRHLEPTEILFCGGFDHSPRSPAVSRLQTCFTMETSLNTSHPAPVIDDITTSQQRKPPLCRQRRYENFRSNPNFITFRSSTFDSTDCHENFLSRTETSALFLNRCTSDLVKPGSRGSLMSLTPFGPAREPDSDYSPDTPGALSDHLVRNLSDLQKLRGYGGIDIANRGIKDFTQDMYTHNHGCRCDIHFHNPKSSNGHFSYNDYQNQNRYRVRSISDLRLKHGTKSHRKNEIKFGSRNPYILHTTCHPENVESYLKNSHETSCPTATSQPHSEQKTDSRSHRAGTPNLIHHPSCREFKKQKHQTQQKRQDEKSRSGHARKVADYVKSRTAFNNLRQIHQRRLGAFSKFLFSRICVSLYTERENLDPSGVSQDPIYENRAVSVADRFPRPVQTGSSVSRSEGNPVKHHSVIASLMTPHQLTVTSQAQSESSSATGVEIQLQGTPCHLQTAPVRNLPPPIDYPDLRLRQMEYVR</sequence>
<feature type="region of interest" description="Disordered" evidence="1">
    <location>
        <begin position="339"/>
        <end position="379"/>
    </location>
</feature>
<reference evidence="2 3" key="1">
    <citation type="journal article" date="2021" name="Elife">
        <title>Chloroplast acquisition without the gene transfer in kleptoplastic sea slugs, Plakobranchus ocellatus.</title>
        <authorList>
            <person name="Maeda T."/>
            <person name="Takahashi S."/>
            <person name="Yoshida T."/>
            <person name="Shimamura S."/>
            <person name="Takaki Y."/>
            <person name="Nagai Y."/>
            <person name="Toyoda A."/>
            <person name="Suzuki Y."/>
            <person name="Arimoto A."/>
            <person name="Ishii H."/>
            <person name="Satoh N."/>
            <person name="Nishiyama T."/>
            <person name="Hasebe M."/>
            <person name="Maruyama T."/>
            <person name="Minagawa J."/>
            <person name="Obokata J."/>
            <person name="Shigenobu S."/>
        </authorList>
    </citation>
    <scope>NUCLEOTIDE SEQUENCE [LARGE SCALE GENOMIC DNA]</scope>
</reference>
<feature type="compositionally biased region" description="Polar residues" evidence="1">
    <location>
        <begin position="1127"/>
        <end position="1138"/>
    </location>
</feature>
<proteinExistence type="predicted"/>
<feature type="region of interest" description="Disordered" evidence="1">
    <location>
        <begin position="1"/>
        <end position="22"/>
    </location>
</feature>
<name>A0AAV3Y363_9GAST</name>